<dbReference type="Proteomes" id="UP001500751">
    <property type="component" value="Unassembled WGS sequence"/>
</dbReference>
<proteinExistence type="predicted"/>
<dbReference type="EMBL" id="BAAAQN010000018">
    <property type="protein sequence ID" value="GAA2031554.1"/>
    <property type="molecule type" value="Genomic_DNA"/>
</dbReference>
<reference evidence="14" key="1">
    <citation type="journal article" date="2019" name="Int. J. Syst. Evol. Microbiol.">
        <title>The Global Catalogue of Microorganisms (GCM) 10K type strain sequencing project: providing services to taxonomists for standard genome sequencing and annotation.</title>
        <authorList>
            <consortium name="The Broad Institute Genomics Platform"/>
            <consortium name="The Broad Institute Genome Sequencing Center for Infectious Disease"/>
            <person name="Wu L."/>
            <person name="Ma J."/>
        </authorList>
    </citation>
    <scope>NUCLEOTIDE SEQUENCE [LARGE SCALE GENOMIC DNA]</scope>
    <source>
        <strain evidence="14">JCM 16014</strain>
    </source>
</reference>
<keyword evidence="5" id="KW-0677">Repeat</keyword>
<dbReference type="InterPro" id="IPR036388">
    <property type="entry name" value="WH-like_DNA-bd_sf"/>
</dbReference>
<dbReference type="InterPro" id="IPR003591">
    <property type="entry name" value="Leu-rich_rpt_typical-subtyp"/>
</dbReference>
<dbReference type="SUPFAM" id="SSF52540">
    <property type="entry name" value="P-loop containing nucleoside triphosphate hydrolases"/>
    <property type="match status" value="1"/>
</dbReference>
<keyword evidence="2" id="KW-0723">Serine/threonine-protein kinase</keyword>
<dbReference type="InterPro" id="IPR027417">
    <property type="entry name" value="P-loop_NTPase"/>
</dbReference>
<evidence type="ECO:0000256" key="2">
    <source>
        <dbReference type="ARBA" id="ARBA00022527"/>
    </source>
</evidence>
<dbReference type="SMART" id="SM00175">
    <property type="entry name" value="RAB"/>
    <property type="match status" value="1"/>
</dbReference>
<dbReference type="Pfam" id="PF16095">
    <property type="entry name" value="COR-A"/>
    <property type="match status" value="1"/>
</dbReference>
<evidence type="ECO:0000256" key="5">
    <source>
        <dbReference type="ARBA" id="ARBA00022737"/>
    </source>
</evidence>
<comment type="catalytic activity">
    <reaction evidence="10">
        <text>L-threonyl-[protein] + ATP = O-phospho-L-threonyl-[protein] + ADP + H(+)</text>
        <dbReference type="Rhea" id="RHEA:46608"/>
        <dbReference type="Rhea" id="RHEA-COMP:11060"/>
        <dbReference type="Rhea" id="RHEA-COMP:11605"/>
        <dbReference type="ChEBI" id="CHEBI:15378"/>
        <dbReference type="ChEBI" id="CHEBI:30013"/>
        <dbReference type="ChEBI" id="CHEBI:30616"/>
        <dbReference type="ChEBI" id="CHEBI:61977"/>
        <dbReference type="ChEBI" id="CHEBI:456216"/>
        <dbReference type="EC" id="2.7.11.1"/>
    </reaction>
</comment>
<gene>
    <name evidence="13" type="ORF">GCM10009839_34360</name>
</gene>
<dbReference type="Gene3D" id="3.80.10.10">
    <property type="entry name" value="Ribonuclease Inhibitor"/>
    <property type="match status" value="1"/>
</dbReference>
<evidence type="ECO:0000256" key="8">
    <source>
        <dbReference type="ARBA" id="ARBA00022840"/>
    </source>
</evidence>
<evidence type="ECO:0000256" key="7">
    <source>
        <dbReference type="ARBA" id="ARBA00022777"/>
    </source>
</evidence>
<dbReference type="Pfam" id="PF08477">
    <property type="entry name" value="Roc"/>
    <property type="match status" value="1"/>
</dbReference>
<keyword evidence="14" id="KW-1185">Reference proteome</keyword>
<dbReference type="RefSeq" id="WP_344666604.1">
    <property type="nucleotide sequence ID" value="NZ_BAAAQN010000018.1"/>
</dbReference>
<dbReference type="InterPro" id="IPR057263">
    <property type="entry name" value="COR-B"/>
</dbReference>
<feature type="domain" description="Roc" evidence="12">
    <location>
        <begin position="173"/>
        <end position="343"/>
    </location>
</feature>
<evidence type="ECO:0000256" key="4">
    <source>
        <dbReference type="ARBA" id="ARBA00022679"/>
    </source>
</evidence>
<dbReference type="EC" id="2.7.11.1" evidence="1"/>
<keyword evidence="9" id="KW-0342">GTP-binding</keyword>
<accession>A0ABP5FTW1</accession>
<evidence type="ECO:0000256" key="3">
    <source>
        <dbReference type="ARBA" id="ARBA00022614"/>
    </source>
</evidence>
<dbReference type="PROSITE" id="PS51424">
    <property type="entry name" value="ROC"/>
    <property type="match status" value="1"/>
</dbReference>
<evidence type="ECO:0000259" key="12">
    <source>
        <dbReference type="PROSITE" id="PS51424"/>
    </source>
</evidence>
<dbReference type="InterPro" id="IPR020859">
    <property type="entry name" value="ROC"/>
</dbReference>
<keyword evidence="8" id="KW-0067">ATP-binding</keyword>
<keyword evidence="6" id="KW-0547">Nucleotide-binding</keyword>
<organism evidence="13 14">
    <name type="scientific">Catenulispora yoronensis</name>
    <dbReference type="NCBI Taxonomy" id="450799"/>
    <lineage>
        <taxon>Bacteria</taxon>
        <taxon>Bacillati</taxon>
        <taxon>Actinomycetota</taxon>
        <taxon>Actinomycetes</taxon>
        <taxon>Catenulisporales</taxon>
        <taxon>Catenulisporaceae</taxon>
        <taxon>Catenulispora</taxon>
    </lineage>
</organism>
<dbReference type="Pfam" id="PF25497">
    <property type="entry name" value="COR-B"/>
    <property type="match status" value="1"/>
</dbReference>
<dbReference type="Gene3D" id="3.30.310.200">
    <property type="match status" value="1"/>
</dbReference>
<dbReference type="Gene3D" id="1.10.10.10">
    <property type="entry name" value="Winged helix-like DNA-binding domain superfamily/Winged helix DNA-binding domain"/>
    <property type="match status" value="1"/>
</dbReference>
<name>A0ABP5FTW1_9ACTN</name>
<sequence>MEGLDGRAEAERRIAKALRDGSEILDLSRLGLTELPESLIRLTALTRIGLEGNRLSELPEWFGQLVGLEVIELNDNQLSALPEWFGRFHRLAFLFLGGNLLSVLPESFGDLFRLDTLSLNYNAIEALPSSFGQLVHLRNLFLDGNPDLVTPPPEVQAQGAVAVVAFMQALADSSVELWQSKVLIVGEAAVGKTTLARQLRGDDFDADEGQTHGVRIHPLVLPHPSRPGVEMKLDAWDFGGQLEYRATQRFYLTDRSLFILVWSSRSRAADGKVVPWLDVVTARAPGSPVIIVATHSDEHSPATLPADLSGRYRQISAIHAIDSRTGTGIADLSRIIADRAAALPLMGMRWPTSWLAAAQAVRDLPGLTATQKVVFGAMAHAGLKDVSAQRGVARVLHDLGQIVFFADRPELAAKVILQPAWLDARITQVIDSDEVTASGGVLSRVERLRLWGDLAEDDPELPDRLISMMEAFDLAYRVGDQHSDDVALIVDRLPEAPPPQAEEVWREHSADPRAREISIIYRLASRQAGIPTWFIAREHRYTTGMHWRSGALLHDRDPHSPAWALITDDGREQPTVTIRVSGAFPVRFLSVLTEAFDNIVEDRYPGLVEQRLIPCACPGVDGAGCSHAFGLDELLAEATDLDPDADHKVRCPKTRKKIEAALMLDGLRGTGLIAELETIERHMAAQFNTLNRIDAGQQAMLNGIRSLLENRANAGVQCPAVFSIQARGRTRIMRRDKLVLSLWCEWPTEAHVLADGVGDYPINTLPEALLGYLPYLRFLIQGLGILAPTALAAGLSERVQASIEAAAATMEIIADHSAAIARKQVKPSHIYQWADIGANLRALRELLERLDPDHSKNWGGLSPVSRPEDRRVMFLCPEHVAALNYPYVAGGSAPSA</sequence>
<evidence type="ECO:0000256" key="10">
    <source>
        <dbReference type="ARBA" id="ARBA00047899"/>
    </source>
</evidence>
<evidence type="ECO:0000256" key="1">
    <source>
        <dbReference type="ARBA" id="ARBA00012513"/>
    </source>
</evidence>
<evidence type="ECO:0000256" key="11">
    <source>
        <dbReference type="ARBA" id="ARBA00048679"/>
    </source>
</evidence>
<dbReference type="PANTHER" id="PTHR48051">
    <property type="match status" value="1"/>
</dbReference>
<keyword evidence="4" id="KW-0808">Transferase</keyword>
<evidence type="ECO:0000256" key="9">
    <source>
        <dbReference type="ARBA" id="ARBA00023134"/>
    </source>
</evidence>
<dbReference type="Pfam" id="PF13855">
    <property type="entry name" value="LRR_8"/>
    <property type="match status" value="1"/>
</dbReference>
<keyword evidence="3" id="KW-0433">Leucine-rich repeat</keyword>
<dbReference type="PANTHER" id="PTHR48051:SF1">
    <property type="entry name" value="RAS SUPPRESSOR PROTEIN 1"/>
    <property type="match status" value="1"/>
</dbReference>
<dbReference type="SMART" id="SM00369">
    <property type="entry name" value="LRR_TYP"/>
    <property type="match status" value="4"/>
</dbReference>
<keyword evidence="7" id="KW-0418">Kinase</keyword>
<evidence type="ECO:0000313" key="14">
    <source>
        <dbReference type="Proteomes" id="UP001500751"/>
    </source>
</evidence>
<dbReference type="Gene3D" id="3.40.50.300">
    <property type="entry name" value="P-loop containing nucleotide triphosphate hydrolases"/>
    <property type="match status" value="1"/>
</dbReference>
<protein>
    <recommendedName>
        <fullName evidence="1">non-specific serine/threonine protein kinase</fullName>
        <ecNumber evidence="1">2.7.11.1</ecNumber>
    </recommendedName>
</protein>
<evidence type="ECO:0000313" key="13">
    <source>
        <dbReference type="EMBL" id="GAA2031554.1"/>
    </source>
</evidence>
<dbReference type="InterPro" id="IPR050216">
    <property type="entry name" value="LRR_domain-containing"/>
</dbReference>
<dbReference type="PRINTS" id="PR00449">
    <property type="entry name" value="RASTRNSFRMNG"/>
</dbReference>
<dbReference type="SUPFAM" id="SSF52058">
    <property type="entry name" value="L domain-like"/>
    <property type="match status" value="1"/>
</dbReference>
<dbReference type="InterPro" id="IPR032675">
    <property type="entry name" value="LRR_dom_sf"/>
</dbReference>
<comment type="caution">
    <text evidence="13">The sequence shown here is derived from an EMBL/GenBank/DDBJ whole genome shotgun (WGS) entry which is preliminary data.</text>
</comment>
<evidence type="ECO:0000256" key="6">
    <source>
        <dbReference type="ARBA" id="ARBA00022741"/>
    </source>
</evidence>
<dbReference type="InterPro" id="IPR001611">
    <property type="entry name" value="Leu-rich_rpt"/>
</dbReference>
<dbReference type="InterPro" id="IPR032171">
    <property type="entry name" value="COR-A"/>
</dbReference>
<comment type="catalytic activity">
    <reaction evidence="11">
        <text>L-seryl-[protein] + ATP = O-phospho-L-seryl-[protein] + ADP + H(+)</text>
        <dbReference type="Rhea" id="RHEA:17989"/>
        <dbReference type="Rhea" id="RHEA-COMP:9863"/>
        <dbReference type="Rhea" id="RHEA-COMP:11604"/>
        <dbReference type="ChEBI" id="CHEBI:15378"/>
        <dbReference type="ChEBI" id="CHEBI:29999"/>
        <dbReference type="ChEBI" id="CHEBI:30616"/>
        <dbReference type="ChEBI" id="CHEBI:83421"/>
        <dbReference type="ChEBI" id="CHEBI:456216"/>
        <dbReference type="EC" id="2.7.11.1"/>
    </reaction>
</comment>